<evidence type="ECO:0000256" key="1">
    <source>
        <dbReference type="SAM" id="Phobius"/>
    </source>
</evidence>
<dbReference type="Gramene" id="mRNA:HanXRQr2_Chr09g0390671">
    <property type="protein sequence ID" value="CDS:HanXRQr2_Chr09g0390671.1"/>
    <property type="gene ID" value="HanXRQr2_Chr09g0390671"/>
</dbReference>
<keyword evidence="3" id="KW-1185">Reference proteome</keyword>
<keyword evidence="1" id="KW-0812">Transmembrane</keyword>
<evidence type="ECO:0000313" key="3">
    <source>
        <dbReference type="Proteomes" id="UP000215914"/>
    </source>
</evidence>
<dbReference type="EMBL" id="MNCJ02000324">
    <property type="protein sequence ID" value="KAF5791086.1"/>
    <property type="molecule type" value="Genomic_DNA"/>
</dbReference>
<reference evidence="2" key="1">
    <citation type="journal article" date="2017" name="Nature">
        <title>The sunflower genome provides insights into oil metabolism, flowering and Asterid evolution.</title>
        <authorList>
            <person name="Badouin H."/>
            <person name="Gouzy J."/>
            <person name="Grassa C.J."/>
            <person name="Murat F."/>
            <person name="Staton S.E."/>
            <person name="Cottret L."/>
            <person name="Lelandais-Briere C."/>
            <person name="Owens G.L."/>
            <person name="Carrere S."/>
            <person name="Mayjonade B."/>
            <person name="Legrand L."/>
            <person name="Gill N."/>
            <person name="Kane N.C."/>
            <person name="Bowers J.E."/>
            <person name="Hubner S."/>
            <person name="Bellec A."/>
            <person name="Berard A."/>
            <person name="Berges H."/>
            <person name="Blanchet N."/>
            <person name="Boniface M.C."/>
            <person name="Brunel D."/>
            <person name="Catrice O."/>
            <person name="Chaidir N."/>
            <person name="Claudel C."/>
            <person name="Donnadieu C."/>
            <person name="Faraut T."/>
            <person name="Fievet G."/>
            <person name="Helmstetter N."/>
            <person name="King M."/>
            <person name="Knapp S.J."/>
            <person name="Lai Z."/>
            <person name="Le Paslier M.C."/>
            <person name="Lippi Y."/>
            <person name="Lorenzon L."/>
            <person name="Mandel J.R."/>
            <person name="Marage G."/>
            <person name="Marchand G."/>
            <person name="Marquand E."/>
            <person name="Bret-Mestries E."/>
            <person name="Morien E."/>
            <person name="Nambeesan S."/>
            <person name="Nguyen T."/>
            <person name="Pegot-Espagnet P."/>
            <person name="Pouilly N."/>
            <person name="Raftis F."/>
            <person name="Sallet E."/>
            <person name="Schiex T."/>
            <person name="Thomas J."/>
            <person name="Vandecasteele C."/>
            <person name="Vares D."/>
            <person name="Vear F."/>
            <person name="Vautrin S."/>
            <person name="Crespi M."/>
            <person name="Mangin B."/>
            <person name="Burke J.M."/>
            <person name="Salse J."/>
            <person name="Munos S."/>
            <person name="Vincourt P."/>
            <person name="Rieseberg L.H."/>
            <person name="Langlade N.B."/>
        </authorList>
    </citation>
    <scope>NUCLEOTIDE SEQUENCE</scope>
    <source>
        <tissue evidence="2">Leaves</tissue>
    </source>
</reference>
<keyword evidence="1" id="KW-0472">Membrane</keyword>
<accession>A0A9K3I751</accession>
<organism evidence="2 3">
    <name type="scientific">Helianthus annuus</name>
    <name type="common">Common sunflower</name>
    <dbReference type="NCBI Taxonomy" id="4232"/>
    <lineage>
        <taxon>Eukaryota</taxon>
        <taxon>Viridiplantae</taxon>
        <taxon>Streptophyta</taxon>
        <taxon>Embryophyta</taxon>
        <taxon>Tracheophyta</taxon>
        <taxon>Spermatophyta</taxon>
        <taxon>Magnoliopsida</taxon>
        <taxon>eudicotyledons</taxon>
        <taxon>Gunneridae</taxon>
        <taxon>Pentapetalae</taxon>
        <taxon>asterids</taxon>
        <taxon>campanulids</taxon>
        <taxon>Asterales</taxon>
        <taxon>Asteraceae</taxon>
        <taxon>Asteroideae</taxon>
        <taxon>Heliantheae alliance</taxon>
        <taxon>Heliantheae</taxon>
        <taxon>Helianthus</taxon>
    </lineage>
</organism>
<keyword evidence="1" id="KW-1133">Transmembrane helix</keyword>
<dbReference type="AlphaFoldDB" id="A0A9K3I751"/>
<name>A0A9K3I751_HELAN</name>
<comment type="caution">
    <text evidence="2">The sequence shown here is derived from an EMBL/GenBank/DDBJ whole genome shotgun (WGS) entry which is preliminary data.</text>
</comment>
<sequence>MFCRGLSLSIVKELIRSQVQVLLLMFFFVVKHCTVAFQTWSGSSHPTENDRFTQCFFSPVGTLESTKC</sequence>
<reference evidence="2" key="2">
    <citation type="submission" date="2020-06" db="EMBL/GenBank/DDBJ databases">
        <title>Helianthus annuus Genome sequencing and assembly Release 2.</title>
        <authorList>
            <person name="Gouzy J."/>
            <person name="Langlade N."/>
            <person name="Munos S."/>
        </authorList>
    </citation>
    <scope>NUCLEOTIDE SEQUENCE</scope>
    <source>
        <tissue evidence="2">Leaves</tissue>
    </source>
</reference>
<gene>
    <name evidence="2" type="ORF">HanXRQr2_Chr09g0390671</name>
</gene>
<evidence type="ECO:0000313" key="2">
    <source>
        <dbReference type="EMBL" id="KAF5791086.1"/>
    </source>
</evidence>
<protein>
    <submittedName>
        <fullName evidence="2">Uncharacterized protein</fullName>
    </submittedName>
</protein>
<dbReference type="Proteomes" id="UP000215914">
    <property type="component" value="Unassembled WGS sequence"/>
</dbReference>
<proteinExistence type="predicted"/>
<feature type="transmembrane region" description="Helical" evidence="1">
    <location>
        <begin position="21"/>
        <end position="40"/>
    </location>
</feature>